<name>A0AAD5QEX3_PARTN</name>
<accession>A0AAD5QEX3</accession>
<evidence type="ECO:0000313" key="2">
    <source>
        <dbReference type="Proteomes" id="UP001196413"/>
    </source>
</evidence>
<sequence length="66" mass="7900">MQDDVSGKQYLYRPLNEHVTFLSFDDYDERIGFVITWIHEQMEVKYLDQWTALTKEKTVLGLTEVD</sequence>
<keyword evidence="2" id="KW-1185">Reference proteome</keyword>
<dbReference type="AlphaFoldDB" id="A0AAD5QEX3"/>
<reference evidence="1" key="1">
    <citation type="submission" date="2021-06" db="EMBL/GenBank/DDBJ databases">
        <title>Parelaphostrongylus tenuis whole genome reference sequence.</title>
        <authorList>
            <person name="Garwood T.J."/>
            <person name="Larsen P.A."/>
            <person name="Fountain-Jones N.M."/>
            <person name="Garbe J.R."/>
            <person name="Macchietto M.G."/>
            <person name="Kania S.A."/>
            <person name="Gerhold R.W."/>
            <person name="Richards J.E."/>
            <person name="Wolf T.M."/>
        </authorList>
    </citation>
    <scope>NUCLEOTIDE SEQUENCE</scope>
    <source>
        <strain evidence="1">MNPRO001-30</strain>
        <tissue evidence="1">Meninges</tissue>
    </source>
</reference>
<gene>
    <name evidence="1" type="ORF">KIN20_004153</name>
</gene>
<comment type="caution">
    <text evidence="1">The sequence shown here is derived from an EMBL/GenBank/DDBJ whole genome shotgun (WGS) entry which is preliminary data.</text>
</comment>
<protein>
    <submittedName>
        <fullName evidence="1">Uncharacterized protein</fullName>
    </submittedName>
</protein>
<dbReference type="EMBL" id="JAHQIW010000560">
    <property type="protein sequence ID" value="KAJ1348762.1"/>
    <property type="molecule type" value="Genomic_DNA"/>
</dbReference>
<dbReference type="Proteomes" id="UP001196413">
    <property type="component" value="Unassembled WGS sequence"/>
</dbReference>
<proteinExistence type="predicted"/>
<evidence type="ECO:0000313" key="1">
    <source>
        <dbReference type="EMBL" id="KAJ1348762.1"/>
    </source>
</evidence>
<organism evidence="1 2">
    <name type="scientific">Parelaphostrongylus tenuis</name>
    <name type="common">Meningeal worm</name>
    <dbReference type="NCBI Taxonomy" id="148309"/>
    <lineage>
        <taxon>Eukaryota</taxon>
        <taxon>Metazoa</taxon>
        <taxon>Ecdysozoa</taxon>
        <taxon>Nematoda</taxon>
        <taxon>Chromadorea</taxon>
        <taxon>Rhabditida</taxon>
        <taxon>Rhabditina</taxon>
        <taxon>Rhabditomorpha</taxon>
        <taxon>Strongyloidea</taxon>
        <taxon>Metastrongylidae</taxon>
        <taxon>Parelaphostrongylus</taxon>
    </lineage>
</organism>